<keyword evidence="1" id="KW-0472">Membrane</keyword>
<dbReference type="HOGENOM" id="CLU_084701_0_0_7"/>
<dbReference type="InterPro" id="IPR007730">
    <property type="entry name" value="SPOR-like_dom"/>
</dbReference>
<accession>A0A0A8H1K2</accession>
<keyword evidence="1" id="KW-1133">Transmembrane helix</keyword>
<dbReference type="STRING" id="1031564.CINS_0557"/>
<dbReference type="GeneID" id="74431366"/>
<gene>
    <name evidence="3" type="ORF">CINS_0557</name>
</gene>
<dbReference type="KEGG" id="cis:CINS_0557"/>
<evidence type="ECO:0000313" key="3">
    <source>
        <dbReference type="EMBL" id="AJC87535.1"/>
    </source>
</evidence>
<proteinExistence type="predicted"/>
<dbReference type="Proteomes" id="UP000031163">
    <property type="component" value="Chromosome"/>
</dbReference>
<dbReference type="AlphaFoldDB" id="A0A0A8H1K2"/>
<dbReference type="RefSeq" id="WP_039649655.1">
    <property type="nucleotide sequence ID" value="NZ_CP007770.1"/>
</dbReference>
<feature type="transmembrane region" description="Helical" evidence="1">
    <location>
        <begin position="26"/>
        <end position="47"/>
    </location>
</feature>
<evidence type="ECO:0000313" key="4">
    <source>
        <dbReference type="Proteomes" id="UP000031163"/>
    </source>
</evidence>
<keyword evidence="1" id="KW-0812">Transmembrane</keyword>
<protein>
    <recommendedName>
        <fullName evidence="2">SPOR domain-containing protein</fullName>
    </recommendedName>
</protein>
<sequence length="273" mass="31138">MEENKKNEFDDIILQKSGKNERIKKILLRAIILIIVFLVVMIVMKLINNPSEEKSLQIPSEPEKQSSYESNFDSLPIIDNSKEEDEFEALARKLKEESALNENNMSTNEAMSNEMPLEENVTDSVINSNVLDQIASTEPKEEKNMVSNVSNIEELPEKKAKPEVKKEIKDAKVVKENVVNNPNELFEKVKTTDSNFESGAYIQVFSLNTLDPKSKELNILKENGYNYKIYKTTVNGKELTKVLVGPYSENDLKVELEKIRSKVAKGAFTFRIK</sequence>
<name>A0A0A8H1K2_9BACT</name>
<organism evidence="3 4">
    <name type="scientific">Campylobacter insulaenigrae NCTC 12927</name>
    <dbReference type="NCBI Taxonomy" id="1031564"/>
    <lineage>
        <taxon>Bacteria</taxon>
        <taxon>Pseudomonadati</taxon>
        <taxon>Campylobacterota</taxon>
        <taxon>Epsilonproteobacteria</taxon>
        <taxon>Campylobacterales</taxon>
        <taxon>Campylobacteraceae</taxon>
        <taxon>Campylobacter</taxon>
    </lineage>
</organism>
<evidence type="ECO:0000259" key="2">
    <source>
        <dbReference type="Pfam" id="PF05036"/>
    </source>
</evidence>
<evidence type="ECO:0000256" key="1">
    <source>
        <dbReference type="SAM" id="Phobius"/>
    </source>
</evidence>
<dbReference type="Pfam" id="PF05036">
    <property type="entry name" value="SPOR"/>
    <property type="match status" value="1"/>
</dbReference>
<dbReference type="EMBL" id="CP007770">
    <property type="protein sequence ID" value="AJC87535.1"/>
    <property type="molecule type" value="Genomic_DNA"/>
</dbReference>
<dbReference type="GO" id="GO:0042834">
    <property type="term" value="F:peptidoglycan binding"/>
    <property type="evidence" value="ECO:0007669"/>
    <property type="project" value="InterPro"/>
</dbReference>
<feature type="domain" description="SPOR" evidence="2">
    <location>
        <begin position="199"/>
        <end position="250"/>
    </location>
</feature>
<reference evidence="3 4" key="1">
    <citation type="journal article" date="2014" name="Genome Biol. Evol.">
        <title>Comparative Genomics of the Campylobacter lari Group.</title>
        <authorList>
            <person name="Miller W.G."/>
            <person name="Yee E."/>
            <person name="Chapman M.H."/>
            <person name="Smith T.P."/>
            <person name="Bono J.L."/>
            <person name="Huynh S."/>
            <person name="Parker C.T."/>
            <person name="Vandamme P."/>
            <person name="Luong K."/>
            <person name="Korlach J."/>
        </authorList>
    </citation>
    <scope>NUCLEOTIDE SEQUENCE [LARGE SCALE GENOMIC DNA]</scope>
    <source>
        <strain evidence="3 4">NCTC 12927</strain>
    </source>
</reference>